<dbReference type="EMBL" id="JAQNDO010000001">
    <property type="protein sequence ID" value="MDC0747784.1"/>
    <property type="molecule type" value="Genomic_DNA"/>
</dbReference>
<feature type="region of interest" description="Disordered" evidence="1">
    <location>
        <begin position="27"/>
        <end position="49"/>
    </location>
</feature>
<dbReference type="SUPFAM" id="SSF101898">
    <property type="entry name" value="NHL repeat"/>
    <property type="match status" value="1"/>
</dbReference>
<accession>A0ABT5F127</accession>
<dbReference type="PROSITE" id="PS51257">
    <property type="entry name" value="PROKAR_LIPOPROTEIN"/>
    <property type="match status" value="1"/>
</dbReference>
<evidence type="ECO:0000256" key="1">
    <source>
        <dbReference type="SAM" id="MobiDB-lite"/>
    </source>
</evidence>
<comment type="caution">
    <text evidence="2">The sequence shown here is derived from an EMBL/GenBank/DDBJ whole genome shotgun (WGS) entry which is preliminary data.</text>
</comment>
<feature type="compositionally biased region" description="Gly residues" evidence="1">
    <location>
        <begin position="31"/>
        <end position="49"/>
    </location>
</feature>
<evidence type="ECO:0000313" key="2">
    <source>
        <dbReference type="EMBL" id="MDC0747784.1"/>
    </source>
</evidence>
<sequence>MKPIVALSSSVIFLAACLTPDAVPSPERDAGAGGMGGQGNASSAGGGGDGGVGAATGDVVWGKAFGAQYNDQHASGVAVDPTDDSIYLVGSYEGEFSFDGANNLSNAGNSDIYLAKFDSMGGFQWSVRSGDWADQYVNAVAVGGDRNIFLAGSYEGALDLPNDVKLTDIGGQSDVFVVKLNPEGATVWAKGFGDGSQQPKIATTIAVDSQGNAVIAGYFSGSLEFIPSQPISTMSNRDVFLAKLDKDGNPLWSKRLGNGDPGGPENRILCRVALDHQDNIVLETAFTGTMSLGAPLPDVAPAGSRGILLAKFAPDGKPLWQQVFGAANAEQRSRALAVDSKNNIVLTGDMAGTVNFGGASLSTSATGDPDLFVAKFDPDGKHVFSLRAGNGQPQEGRAIAVDAHDNVIVTGSYYGVLDFNTEGTLVGSGLGGGDYDLFALKLDPNGKLVWAKAFGNGDHQDTEAMALDSKGHTIFGGSFDGNINLPNVVLTSTGYDDIFLMKLSP</sequence>
<proteinExistence type="predicted"/>
<dbReference type="Gene3D" id="2.120.10.30">
    <property type="entry name" value="TolB, C-terminal domain"/>
    <property type="match status" value="1"/>
</dbReference>
<protein>
    <recommendedName>
        <fullName evidence="4">Cell surface protein</fullName>
    </recommendedName>
</protein>
<evidence type="ECO:0000313" key="3">
    <source>
        <dbReference type="Proteomes" id="UP001221411"/>
    </source>
</evidence>
<evidence type="ECO:0008006" key="4">
    <source>
        <dbReference type="Google" id="ProtNLM"/>
    </source>
</evidence>
<dbReference type="InterPro" id="IPR011042">
    <property type="entry name" value="6-blade_b-propeller_TolB-like"/>
</dbReference>
<dbReference type="PANTHER" id="PTHR35580:SF1">
    <property type="entry name" value="PHYTASE-LIKE DOMAIN-CONTAINING PROTEIN"/>
    <property type="match status" value="1"/>
</dbReference>
<name>A0ABT5F127_9BACT</name>
<organism evidence="2 3">
    <name type="scientific">Polyangium mundeleinium</name>
    <dbReference type="NCBI Taxonomy" id="2995306"/>
    <lineage>
        <taxon>Bacteria</taxon>
        <taxon>Pseudomonadati</taxon>
        <taxon>Myxococcota</taxon>
        <taxon>Polyangia</taxon>
        <taxon>Polyangiales</taxon>
        <taxon>Polyangiaceae</taxon>
        <taxon>Polyangium</taxon>
    </lineage>
</organism>
<gene>
    <name evidence="2" type="ORF">POL67_41005</name>
</gene>
<dbReference type="InterPro" id="IPR052918">
    <property type="entry name" value="Motility_Chemotaxis_Reg"/>
</dbReference>
<dbReference type="PANTHER" id="PTHR35580">
    <property type="entry name" value="CELL SURFACE GLYCOPROTEIN (S-LAYER PROTEIN)-LIKE PROTEIN"/>
    <property type="match status" value="1"/>
</dbReference>
<keyword evidence="3" id="KW-1185">Reference proteome</keyword>
<reference evidence="2 3" key="1">
    <citation type="submission" date="2022-11" db="EMBL/GenBank/DDBJ databases">
        <title>Minimal conservation of predation-associated metabolite biosynthetic gene clusters underscores biosynthetic potential of Myxococcota including descriptions for ten novel species: Archangium lansinium sp. nov., Myxococcus landrumus sp. nov., Nannocystis bai.</title>
        <authorList>
            <person name="Ahearne A."/>
            <person name="Stevens C."/>
            <person name="Dowd S."/>
        </authorList>
    </citation>
    <scope>NUCLEOTIDE SEQUENCE [LARGE SCALE GENOMIC DNA]</scope>
    <source>
        <strain evidence="2 3">RJM3</strain>
    </source>
</reference>
<dbReference type="RefSeq" id="WP_271926436.1">
    <property type="nucleotide sequence ID" value="NZ_JAQNDO010000001.1"/>
</dbReference>
<dbReference type="Proteomes" id="UP001221411">
    <property type="component" value="Unassembled WGS sequence"/>
</dbReference>